<reference evidence="10 11" key="1">
    <citation type="submission" date="2018-02" db="EMBL/GenBank/DDBJ databases">
        <title>Mycoplasma marinum and Mycoplasma todarodis sp. nov., moderately halophilic and psychrotolerant mycoplasmas isolated from cephalopods.</title>
        <authorList>
            <person name="Viver T."/>
        </authorList>
    </citation>
    <scope>NUCLEOTIDE SEQUENCE [LARGE SCALE GENOMIC DNA]</scope>
    <source>
        <strain evidence="10 11">5H</strain>
    </source>
</reference>
<feature type="domain" description="Large ribosomal subunit protein uL5 N-terminal" evidence="8">
    <location>
        <begin position="24"/>
        <end position="79"/>
    </location>
</feature>
<protein>
    <recommendedName>
        <fullName evidence="4 6">Large ribosomal subunit protein uL5</fullName>
    </recommendedName>
</protein>
<comment type="similarity">
    <text evidence="1 6 7">Belongs to the universal ribosomal protein uL5 family.</text>
</comment>
<dbReference type="InterPro" id="IPR031309">
    <property type="entry name" value="Ribosomal_uL5_C"/>
</dbReference>
<dbReference type="OrthoDB" id="9806626at2"/>
<dbReference type="PROSITE" id="PS00358">
    <property type="entry name" value="RIBOSOMAL_L5"/>
    <property type="match status" value="1"/>
</dbReference>
<evidence type="ECO:0000256" key="7">
    <source>
        <dbReference type="RuleBase" id="RU003930"/>
    </source>
</evidence>
<dbReference type="RefSeq" id="WP_131613560.1">
    <property type="nucleotide sequence ID" value="NZ_PSZP01000020.1"/>
</dbReference>
<comment type="subunit">
    <text evidence="6">Part of the 50S ribosomal subunit; part of the 5S rRNA/L5/L18/L25 subcomplex. Contacts the 5S rRNA and the P site tRNA. Forms a bridge to the 30S subunit in the 70S ribosome.</text>
</comment>
<comment type="function">
    <text evidence="6">This is 1 of the proteins that bind and probably mediate the attachment of the 5S RNA into the large ribosomal subunit, where it forms part of the central protuberance. In the 70S ribosome it contacts protein S13 of the 30S subunit (bridge B1b), connecting the 2 subunits; this bridge is implicated in subunit movement. Contacts the P site tRNA; the 5S rRNA and some of its associated proteins might help stabilize positioning of ribosome-bound tRNAs.</text>
</comment>
<evidence type="ECO:0000259" key="9">
    <source>
        <dbReference type="Pfam" id="PF00673"/>
    </source>
</evidence>
<dbReference type="PANTHER" id="PTHR11994">
    <property type="entry name" value="60S RIBOSOMAL PROTEIN L11-RELATED"/>
    <property type="match status" value="1"/>
</dbReference>
<keyword evidence="11" id="KW-1185">Reference proteome</keyword>
<dbReference type="AlphaFoldDB" id="A0A4R0XK84"/>
<dbReference type="GO" id="GO:0006412">
    <property type="term" value="P:translation"/>
    <property type="evidence" value="ECO:0007669"/>
    <property type="project" value="UniProtKB-UniRule"/>
</dbReference>
<evidence type="ECO:0000256" key="6">
    <source>
        <dbReference type="HAMAP-Rule" id="MF_01333"/>
    </source>
</evidence>
<evidence type="ECO:0000256" key="1">
    <source>
        <dbReference type="ARBA" id="ARBA00008553"/>
    </source>
</evidence>
<dbReference type="FunFam" id="3.30.1440.10:FF:000001">
    <property type="entry name" value="50S ribosomal protein L5"/>
    <property type="match status" value="1"/>
</dbReference>
<dbReference type="GO" id="GO:0019843">
    <property type="term" value="F:rRNA binding"/>
    <property type="evidence" value="ECO:0007669"/>
    <property type="project" value="UniProtKB-UniRule"/>
</dbReference>
<keyword evidence="6" id="KW-0694">RNA-binding</keyword>
<dbReference type="GO" id="GO:0000049">
    <property type="term" value="F:tRNA binding"/>
    <property type="evidence" value="ECO:0007669"/>
    <property type="project" value="UniProtKB-UniRule"/>
</dbReference>
<dbReference type="Gene3D" id="3.30.1440.10">
    <property type="match status" value="1"/>
</dbReference>
<dbReference type="GO" id="GO:1990904">
    <property type="term" value="C:ribonucleoprotein complex"/>
    <property type="evidence" value="ECO:0007669"/>
    <property type="project" value="UniProtKB-KW"/>
</dbReference>
<sequence>MTLKEKYNNEVVKALQEKFNYKSSMQLPKIEKIVINQTAGNEVSNSKAIEEVLKELEAITGQKPLATIAKKSNASFKLREGMPMGGKVTLRRDRMWDFLNKLISVAIPRIRDFRGVNDKAFDGRGNFSLGIKEQIIFPEIDFDKVRKVRGMDIIIVTSAETDEEAKELLKLLGMPFVKAAK</sequence>
<keyword evidence="2 6" id="KW-0689">Ribosomal protein</keyword>
<dbReference type="InterPro" id="IPR020929">
    <property type="entry name" value="Ribosomal_uL5_CS"/>
</dbReference>
<evidence type="ECO:0000256" key="4">
    <source>
        <dbReference type="ARBA" id="ARBA00035245"/>
    </source>
</evidence>
<keyword evidence="6" id="KW-0820">tRNA-binding</keyword>
<dbReference type="GO" id="GO:0003735">
    <property type="term" value="F:structural constituent of ribosome"/>
    <property type="evidence" value="ECO:0007669"/>
    <property type="project" value="InterPro"/>
</dbReference>
<dbReference type="InterPro" id="IPR022803">
    <property type="entry name" value="Ribosomal_uL5_dom_sf"/>
</dbReference>
<evidence type="ECO:0000256" key="3">
    <source>
        <dbReference type="ARBA" id="ARBA00023274"/>
    </source>
</evidence>
<dbReference type="InterPro" id="IPR031310">
    <property type="entry name" value="Ribosomal_uL5_N"/>
</dbReference>
<comment type="caution">
    <text evidence="10">The sequence shown here is derived from an EMBL/GenBank/DDBJ whole genome shotgun (WGS) entry which is preliminary data.</text>
</comment>
<dbReference type="Proteomes" id="UP000291072">
    <property type="component" value="Unassembled WGS sequence"/>
</dbReference>
<gene>
    <name evidence="6" type="primary">rplE</name>
    <name evidence="10" type="ORF">C4B25_02940</name>
</gene>
<feature type="domain" description="Large ribosomal subunit protein uL5 C-terminal" evidence="9">
    <location>
        <begin position="83"/>
        <end position="176"/>
    </location>
</feature>
<dbReference type="EMBL" id="PSZP01000020">
    <property type="protein sequence ID" value="TCG10864.1"/>
    <property type="molecule type" value="Genomic_DNA"/>
</dbReference>
<name>A0A4R0XK84_9MOLU</name>
<dbReference type="HAMAP" id="MF_01333_B">
    <property type="entry name" value="Ribosomal_uL5_B"/>
    <property type="match status" value="1"/>
</dbReference>
<accession>A0A4R0XK84</accession>
<dbReference type="PIRSF" id="PIRSF002161">
    <property type="entry name" value="Ribosomal_L5"/>
    <property type="match status" value="1"/>
</dbReference>
<evidence type="ECO:0000313" key="10">
    <source>
        <dbReference type="EMBL" id="TCG10864.1"/>
    </source>
</evidence>
<dbReference type="GO" id="GO:0005840">
    <property type="term" value="C:ribosome"/>
    <property type="evidence" value="ECO:0007669"/>
    <property type="project" value="UniProtKB-KW"/>
</dbReference>
<organism evidence="10 11">
    <name type="scientific">Mycoplasma todarodis</name>
    <dbReference type="NCBI Taxonomy" id="1937191"/>
    <lineage>
        <taxon>Bacteria</taxon>
        <taxon>Bacillati</taxon>
        <taxon>Mycoplasmatota</taxon>
        <taxon>Mollicutes</taxon>
        <taxon>Mycoplasmataceae</taxon>
        <taxon>Mycoplasma</taxon>
    </lineage>
</organism>
<dbReference type="InterPro" id="IPR020930">
    <property type="entry name" value="Ribosomal_uL5_bac-type"/>
</dbReference>
<keyword evidence="3 6" id="KW-0687">Ribonucleoprotein</keyword>
<evidence type="ECO:0000313" key="11">
    <source>
        <dbReference type="Proteomes" id="UP000291072"/>
    </source>
</evidence>
<keyword evidence="6" id="KW-0699">rRNA-binding</keyword>
<dbReference type="NCBIfam" id="NF000585">
    <property type="entry name" value="PRK00010.1"/>
    <property type="match status" value="1"/>
</dbReference>
<evidence type="ECO:0000259" key="8">
    <source>
        <dbReference type="Pfam" id="PF00281"/>
    </source>
</evidence>
<dbReference type="InterPro" id="IPR002132">
    <property type="entry name" value="Ribosomal_uL5"/>
</dbReference>
<evidence type="ECO:0000256" key="2">
    <source>
        <dbReference type="ARBA" id="ARBA00022980"/>
    </source>
</evidence>
<dbReference type="Pfam" id="PF00281">
    <property type="entry name" value="Ribosomal_L5"/>
    <property type="match status" value="1"/>
</dbReference>
<dbReference type="SUPFAM" id="SSF55282">
    <property type="entry name" value="RL5-like"/>
    <property type="match status" value="1"/>
</dbReference>
<comment type="function">
    <text evidence="5">This is one of the proteins that bind and probably mediate the attachment of the 5S RNA into the large ribosomal subunit, where it forms part of the central protuberance. In the 70S ribosome it contacts protein S13 of the 30S subunit (bridge B1b), connecting the 2 subunits; this bridge is implicated in subunit movement. Contacts the P site tRNA; the 5S rRNA and some of its associated proteins might help stabilize positioning of ribosome-bound tRNAs.</text>
</comment>
<dbReference type="Pfam" id="PF00673">
    <property type="entry name" value="Ribosomal_L5_C"/>
    <property type="match status" value="1"/>
</dbReference>
<evidence type="ECO:0000256" key="5">
    <source>
        <dbReference type="ARBA" id="ARBA00058604"/>
    </source>
</evidence>
<proteinExistence type="inferred from homology"/>